<comment type="caution">
    <text evidence="1">The sequence shown here is derived from an EMBL/GenBank/DDBJ whole genome shotgun (WGS) entry which is preliminary data.</text>
</comment>
<organism evidence="1 2">
    <name type="scientific">Cirrhinus molitorella</name>
    <name type="common">mud carp</name>
    <dbReference type="NCBI Taxonomy" id="172907"/>
    <lineage>
        <taxon>Eukaryota</taxon>
        <taxon>Metazoa</taxon>
        <taxon>Chordata</taxon>
        <taxon>Craniata</taxon>
        <taxon>Vertebrata</taxon>
        <taxon>Euteleostomi</taxon>
        <taxon>Actinopterygii</taxon>
        <taxon>Neopterygii</taxon>
        <taxon>Teleostei</taxon>
        <taxon>Ostariophysi</taxon>
        <taxon>Cypriniformes</taxon>
        <taxon>Cyprinidae</taxon>
        <taxon>Labeoninae</taxon>
        <taxon>Labeonini</taxon>
        <taxon>Cirrhinus</taxon>
    </lineage>
</organism>
<evidence type="ECO:0000313" key="2">
    <source>
        <dbReference type="Proteomes" id="UP001558613"/>
    </source>
</evidence>
<name>A0ABR3M326_9TELE</name>
<evidence type="ECO:0000313" key="1">
    <source>
        <dbReference type="EMBL" id="KAL1259245.1"/>
    </source>
</evidence>
<keyword evidence="2" id="KW-1185">Reference proteome</keyword>
<dbReference type="Proteomes" id="UP001558613">
    <property type="component" value="Unassembled WGS sequence"/>
</dbReference>
<sequence length="82" mass="8986">MKSNCSLVVLAQRRSRVSRLAKSPDAFLSHTGPLFSLLGAQRGDGKGGRGLHITLATLRALQGNMQSELTRCLSTELLEFMW</sequence>
<proteinExistence type="predicted"/>
<protein>
    <submittedName>
        <fullName evidence="1">Uncharacterized protein</fullName>
    </submittedName>
</protein>
<gene>
    <name evidence="1" type="ORF">QQF64_009822</name>
</gene>
<accession>A0ABR3M326</accession>
<reference evidence="1 2" key="1">
    <citation type="submission" date="2023-09" db="EMBL/GenBank/DDBJ databases">
        <authorList>
            <person name="Wang M."/>
        </authorList>
    </citation>
    <scope>NUCLEOTIDE SEQUENCE [LARGE SCALE GENOMIC DNA]</scope>
    <source>
        <strain evidence="1">GT-2023</strain>
        <tissue evidence="1">Liver</tissue>
    </source>
</reference>
<dbReference type="EMBL" id="JAYMGO010000016">
    <property type="protein sequence ID" value="KAL1259245.1"/>
    <property type="molecule type" value="Genomic_DNA"/>
</dbReference>